<evidence type="ECO:0000256" key="7">
    <source>
        <dbReference type="ARBA" id="ARBA00023237"/>
    </source>
</evidence>
<dbReference type="OrthoDB" id="9768177at2"/>
<dbReference type="InterPro" id="IPR000531">
    <property type="entry name" value="Beta-barrel_TonB"/>
</dbReference>
<evidence type="ECO:0000256" key="6">
    <source>
        <dbReference type="ARBA" id="ARBA00023136"/>
    </source>
</evidence>
<dbReference type="Proteomes" id="UP000192276">
    <property type="component" value="Unassembled WGS sequence"/>
</dbReference>
<evidence type="ECO:0000256" key="4">
    <source>
        <dbReference type="ARBA" id="ARBA00022692"/>
    </source>
</evidence>
<evidence type="ECO:0000259" key="12">
    <source>
        <dbReference type="Pfam" id="PF07715"/>
    </source>
</evidence>
<keyword evidence="14" id="KW-1185">Reference proteome</keyword>
<evidence type="ECO:0000313" key="14">
    <source>
        <dbReference type="Proteomes" id="UP000192276"/>
    </source>
</evidence>
<keyword evidence="3 8" id="KW-1134">Transmembrane beta strand</keyword>
<comment type="similarity">
    <text evidence="8 9">Belongs to the TonB-dependent receptor family.</text>
</comment>
<name>A0A1V9GAY5_9BACT</name>
<comment type="caution">
    <text evidence="13">The sequence shown here is derived from an EMBL/GenBank/DDBJ whole genome shotgun (WGS) entry which is preliminary data.</text>
</comment>
<proteinExistence type="inferred from homology"/>
<evidence type="ECO:0000256" key="9">
    <source>
        <dbReference type="RuleBase" id="RU003357"/>
    </source>
</evidence>
<dbReference type="SUPFAM" id="SSF56935">
    <property type="entry name" value="Porins"/>
    <property type="match status" value="1"/>
</dbReference>
<reference evidence="14" key="1">
    <citation type="submission" date="2016-04" db="EMBL/GenBank/DDBJ databases">
        <authorList>
            <person name="Chen L."/>
            <person name="Zhuang W."/>
            <person name="Wang G."/>
        </authorList>
    </citation>
    <scope>NUCLEOTIDE SEQUENCE [LARGE SCALE GENOMIC DNA]</scope>
    <source>
        <strain evidence="14">208</strain>
    </source>
</reference>
<dbReference type="RefSeq" id="WP_081161710.1">
    <property type="nucleotide sequence ID" value="NZ_LWBP01000024.1"/>
</dbReference>
<accession>A0A1V9GAY5</accession>
<dbReference type="Gene3D" id="2.170.130.10">
    <property type="entry name" value="TonB-dependent receptor, plug domain"/>
    <property type="match status" value="1"/>
</dbReference>
<dbReference type="InterPro" id="IPR036942">
    <property type="entry name" value="Beta-barrel_TonB_sf"/>
</dbReference>
<dbReference type="SUPFAM" id="SSF49464">
    <property type="entry name" value="Carboxypeptidase regulatory domain-like"/>
    <property type="match status" value="1"/>
</dbReference>
<keyword evidence="2 8" id="KW-0813">Transport</keyword>
<protein>
    <recommendedName>
        <fullName evidence="15">SusC/RagA family TonB-linked outer membrane protein</fullName>
    </recommendedName>
</protein>
<feature type="domain" description="TonB-dependent receptor-like beta-barrel" evidence="11">
    <location>
        <begin position="666"/>
        <end position="1001"/>
    </location>
</feature>
<organism evidence="13 14">
    <name type="scientific">Niastella populi</name>
    <dbReference type="NCBI Taxonomy" id="550983"/>
    <lineage>
        <taxon>Bacteria</taxon>
        <taxon>Pseudomonadati</taxon>
        <taxon>Bacteroidota</taxon>
        <taxon>Chitinophagia</taxon>
        <taxon>Chitinophagales</taxon>
        <taxon>Chitinophagaceae</taxon>
        <taxon>Niastella</taxon>
    </lineage>
</organism>
<dbReference type="Pfam" id="PF00593">
    <property type="entry name" value="TonB_dep_Rec_b-barrel"/>
    <property type="match status" value="1"/>
</dbReference>
<dbReference type="InterPro" id="IPR039426">
    <property type="entry name" value="TonB-dep_rcpt-like"/>
</dbReference>
<feature type="region of interest" description="Disordered" evidence="10">
    <location>
        <begin position="1"/>
        <end position="21"/>
    </location>
</feature>
<evidence type="ECO:0000256" key="5">
    <source>
        <dbReference type="ARBA" id="ARBA00023077"/>
    </source>
</evidence>
<dbReference type="STRING" id="550983.A4R26_12400"/>
<evidence type="ECO:0000256" key="10">
    <source>
        <dbReference type="SAM" id="MobiDB-lite"/>
    </source>
</evidence>
<evidence type="ECO:0000256" key="2">
    <source>
        <dbReference type="ARBA" id="ARBA00022448"/>
    </source>
</evidence>
<evidence type="ECO:0000256" key="3">
    <source>
        <dbReference type="ARBA" id="ARBA00022452"/>
    </source>
</evidence>
<comment type="subcellular location">
    <subcellularLocation>
        <location evidence="1 8">Cell outer membrane</location>
        <topology evidence="1 8">Multi-pass membrane protein</topology>
    </subcellularLocation>
</comment>
<dbReference type="Gene3D" id="2.40.170.20">
    <property type="entry name" value="TonB-dependent receptor, beta-barrel domain"/>
    <property type="match status" value="1"/>
</dbReference>
<dbReference type="InterPro" id="IPR012910">
    <property type="entry name" value="Plug_dom"/>
</dbReference>
<keyword evidence="7 8" id="KW-0998">Cell outer membrane</keyword>
<dbReference type="InterPro" id="IPR008969">
    <property type="entry name" value="CarboxyPept-like_regulatory"/>
</dbReference>
<dbReference type="InterPro" id="IPR023997">
    <property type="entry name" value="TonB-dep_OMP_SusC/RagA_CS"/>
</dbReference>
<dbReference type="Gene3D" id="2.60.40.1120">
    <property type="entry name" value="Carboxypeptidase-like, regulatory domain"/>
    <property type="match status" value="1"/>
</dbReference>
<dbReference type="PROSITE" id="PS52016">
    <property type="entry name" value="TONB_DEPENDENT_REC_3"/>
    <property type="match status" value="1"/>
</dbReference>
<evidence type="ECO:0008006" key="15">
    <source>
        <dbReference type="Google" id="ProtNLM"/>
    </source>
</evidence>
<gene>
    <name evidence="13" type="ORF">A4R26_12400</name>
</gene>
<dbReference type="NCBIfam" id="TIGR04057">
    <property type="entry name" value="SusC_RagA_signa"/>
    <property type="match status" value="1"/>
</dbReference>
<dbReference type="EMBL" id="LWBP01000024">
    <property type="protein sequence ID" value="OQP67606.1"/>
    <property type="molecule type" value="Genomic_DNA"/>
</dbReference>
<dbReference type="Pfam" id="PF13715">
    <property type="entry name" value="CarbopepD_reg_2"/>
    <property type="match status" value="1"/>
</dbReference>
<evidence type="ECO:0000256" key="8">
    <source>
        <dbReference type="PROSITE-ProRule" id="PRU01360"/>
    </source>
</evidence>
<evidence type="ECO:0000313" key="13">
    <source>
        <dbReference type="EMBL" id="OQP67606.1"/>
    </source>
</evidence>
<dbReference type="GO" id="GO:0009279">
    <property type="term" value="C:cell outer membrane"/>
    <property type="evidence" value="ECO:0007669"/>
    <property type="project" value="UniProtKB-SubCell"/>
</dbReference>
<dbReference type="InterPro" id="IPR037066">
    <property type="entry name" value="Plug_dom_sf"/>
</dbReference>
<keyword evidence="4 8" id="KW-0812">Transmembrane</keyword>
<dbReference type="InterPro" id="IPR023996">
    <property type="entry name" value="TonB-dep_OMP_SusC/RagA"/>
</dbReference>
<keyword evidence="5 9" id="KW-0798">TonB box</keyword>
<feature type="domain" description="TonB-dependent receptor plug" evidence="12">
    <location>
        <begin position="241"/>
        <end position="371"/>
    </location>
</feature>
<sequence>MQVFAQGKVCPDAKGSKTNPRPLNRTATKIMRIMKLTVLLLTVAFLQVNANGYSQTITYSGKNVPLEKIFTVIKEQAGFGFIYFDEQLEGAKKVTINVKNATVENVLAICMKDQPYDYTIKAKTIFIINRQKKETADIKVSAEQQKGKRINISGRVTGEQGEPVAGATITVKGTDVATSTNDKGVFYLNDVDEDAVLVVTYISYQVQEVALRGRSNLDVKLKIGGNDLDEAMVVAYNTTSKRMNTGAVSVVKAEQIQTLPNRSFDRSLQGLVPGLLVTPGNGQPGAGVSNFVLRGIATAASTEGASIARNPLIVIDGVPVSQEVTQLYTDGNIRPISNPLAQLNPSDIATITVLKDASAVALYGARASNGVILVTTKKGKGKTTINFRHQTDFASRIKPKYDVLNQNQYLELLFETYRNSGYSNEDSIRSELYKIYPYQVYNSGDTSFYPAANWDDAIYRNNATTISNELSISGGTENTNYYLNLEYTKQDGIVKGSGFDRKSFRFNFENQLAKWFKAGTNTALSYSIQNYAGPARNSLYMGLLARMSPLVPVRLNDGNYYMNYREDGADIANPAASAEYNTNRNRSFRGLSKVYGEINFLKAFSFTSTLGIDYMQSEIKEKGDPRLFHSSNSGVQPGSANAGIIEELDGRTSNMINNNILRFKSFFNRKHTLDLLVGQEAQILSRKNLSVAVNGLQFPYYDEISSPGVKELRRGGSSFKETLLSYFGQANYAFDGKYFLSGSIRRDGSSRFGEDRKFGTYWSMGAGWIVTQESFMKNLPFLNFLKLRGSIGEAGNAAAIDAYTRFDRLNVGNYMGGISISSGRTPGNPDIQWENTFTWDAGVEGRLWKERIGFTLDFYKRKTNKLVYLTELAQSTGYVEVLSNIGKMENRGVELSVSVDVVKSSSIVWNIRGNWSTNMNKLTEASVPLQTLSKVVNKVGEPFNSFYMVRWAGVDPADGMPQWLDSLGKITKTYNFLRDRVLVGKPQPDGFGSVSTSFSYRNFELSAMFYYQYGYQIYLDENRTLINDGSSPFINQSTAALDRWQKPGDNAAAPKRTLNNFSGLQQSTRFLVDGDHIRFQNLSIAYTVPKGLTNGIGLNFVRIYVQGNNIALWSKYDGNDPANINADGNAEFAYPNQKSFSVGVNVNF</sequence>
<dbReference type="NCBIfam" id="TIGR04056">
    <property type="entry name" value="OMP_RagA_SusC"/>
    <property type="match status" value="1"/>
</dbReference>
<keyword evidence="6 8" id="KW-0472">Membrane</keyword>
<evidence type="ECO:0000256" key="1">
    <source>
        <dbReference type="ARBA" id="ARBA00004571"/>
    </source>
</evidence>
<dbReference type="AlphaFoldDB" id="A0A1V9GAY5"/>
<dbReference type="Pfam" id="PF07715">
    <property type="entry name" value="Plug"/>
    <property type="match status" value="1"/>
</dbReference>
<evidence type="ECO:0000259" key="11">
    <source>
        <dbReference type="Pfam" id="PF00593"/>
    </source>
</evidence>